<dbReference type="EMBL" id="JAKNID010000001">
    <property type="protein sequence ID" value="MCG4563865.1"/>
    <property type="molecule type" value="Genomic_DNA"/>
</dbReference>
<evidence type="ECO:0000256" key="3">
    <source>
        <dbReference type="ARBA" id="ARBA00022989"/>
    </source>
</evidence>
<dbReference type="OrthoDB" id="80306at2"/>
<name>A0A844FF69_9FIRM</name>
<proteinExistence type="inferred from homology"/>
<feature type="transmembrane region" description="Helical" evidence="5">
    <location>
        <begin position="47"/>
        <end position="66"/>
    </location>
</feature>
<dbReference type="EMBL" id="VULR01000002">
    <property type="protein sequence ID" value="MSS42639.1"/>
    <property type="molecule type" value="Genomic_DNA"/>
</dbReference>
<comment type="similarity">
    <text evidence="5">Belongs to the UPF0756 family.</text>
</comment>
<dbReference type="GO" id="GO:0005886">
    <property type="term" value="C:plasma membrane"/>
    <property type="evidence" value="ECO:0007669"/>
    <property type="project" value="UniProtKB-SubCell"/>
</dbReference>
<comment type="subcellular location">
    <subcellularLocation>
        <location evidence="5">Cell membrane</location>
        <topology evidence="5">Multi-pass membrane protein</topology>
    </subcellularLocation>
</comment>
<keyword evidence="3 5" id="KW-1133">Transmembrane helix</keyword>
<evidence type="ECO:0000256" key="4">
    <source>
        <dbReference type="ARBA" id="ARBA00023136"/>
    </source>
</evidence>
<dbReference type="Pfam" id="PF04284">
    <property type="entry name" value="DUF441"/>
    <property type="match status" value="1"/>
</dbReference>
<sequence>MTNKIVISIIILISFLAKNKSMVFAGFVILLLSFLNNDNLNNLPKNYFLNIGMTFLMIWMLSPLLDKENNLQLLNMKSYLNIEAIVSFIVGFFIVIIAAKGLNFLNNNQSVLTGVITGSIIGVTFFGGIPVGILTASGITFLIIKIIKH</sequence>
<organism evidence="7 8">
    <name type="scientific">Anaerosalibacter bizertensis</name>
    <dbReference type="NCBI Taxonomy" id="932217"/>
    <lineage>
        <taxon>Bacteria</taxon>
        <taxon>Bacillati</taxon>
        <taxon>Bacillota</taxon>
        <taxon>Tissierellia</taxon>
        <taxon>Tissierellales</taxon>
        <taxon>Sporanaerobacteraceae</taxon>
        <taxon>Anaerosalibacter</taxon>
    </lineage>
</organism>
<keyword evidence="9" id="KW-1185">Reference proteome</keyword>
<protein>
    <recommendedName>
        <fullName evidence="5">UPF0756 membrane protein FYJ27_02665</fullName>
    </recommendedName>
</protein>
<reference evidence="6" key="2">
    <citation type="submission" date="2022-01" db="EMBL/GenBank/DDBJ databases">
        <title>Collection of gut derived symbiotic bacterial strains cultured from healthy donors.</title>
        <authorList>
            <person name="Lin H."/>
            <person name="Kohout C."/>
            <person name="Waligurski E."/>
            <person name="Pamer E.G."/>
        </authorList>
    </citation>
    <scope>NUCLEOTIDE SEQUENCE</scope>
    <source>
        <strain evidence="6">MSK.14.39</strain>
    </source>
</reference>
<keyword evidence="4 5" id="KW-0472">Membrane</keyword>
<dbReference type="HAMAP" id="MF_01874">
    <property type="entry name" value="UPF0756"/>
    <property type="match status" value="1"/>
</dbReference>
<gene>
    <name evidence="7" type="ORF">FYJ27_02665</name>
    <name evidence="6" type="ORF">L0P62_00225</name>
</gene>
<evidence type="ECO:0000256" key="1">
    <source>
        <dbReference type="ARBA" id="ARBA00022475"/>
    </source>
</evidence>
<reference evidence="7 8" key="1">
    <citation type="submission" date="2019-08" db="EMBL/GenBank/DDBJ databases">
        <title>In-depth cultivation of the pig gut microbiome towards novel bacterial diversity and tailored functional studies.</title>
        <authorList>
            <person name="Wylensek D."/>
            <person name="Hitch T.C.A."/>
            <person name="Clavel T."/>
        </authorList>
    </citation>
    <scope>NUCLEOTIDE SEQUENCE [LARGE SCALE GENOMIC DNA]</scope>
    <source>
        <strain evidence="7 8">Med78-601-WT-4W-RMD-3</strain>
    </source>
</reference>
<keyword evidence="2 5" id="KW-0812">Transmembrane</keyword>
<dbReference type="InterPro" id="IPR007382">
    <property type="entry name" value="UPF0756_TM"/>
</dbReference>
<evidence type="ECO:0000256" key="5">
    <source>
        <dbReference type="HAMAP-Rule" id="MF_01874"/>
    </source>
</evidence>
<evidence type="ECO:0000313" key="6">
    <source>
        <dbReference type="EMBL" id="MCG4563865.1"/>
    </source>
</evidence>
<feature type="transmembrane region" description="Helical" evidence="5">
    <location>
        <begin position="111"/>
        <end position="144"/>
    </location>
</feature>
<evidence type="ECO:0000313" key="8">
    <source>
        <dbReference type="Proteomes" id="UP000462760"/>
    </source>
</evidence>
<dbReference type="Proteomes" id="UP001108123">
    <property type="component" value="Unassembled WGS sequence"/>
</dbReference>
<accession>A0A844FF69</accession>
<dbReference type="PANTHER" id="PTHR38452">
    <property type="entry name" value="UPF0756 MEMBRANE PROTEIN YEAL"/>
    <property type="match status" value="1"/>
</dbReference>
<evidence type="ECO:0000313" key="9">
    <source>
        <dbReference type="Proteomes" id="UP001108123"/>
    </source>
</evidence>
<keyword evidence="1 5" id="KW-1003">Cell membrane</keyword>
<evidence type="ECO:0000313" key="7">
    <source>
        <dbReference type="EMBL" id="MSS42639.1"/>
    </source>
</evidence>
<evidence type="ECO:0000256" key="2">
    <source>
        <dbReference type="ARBA" id="ARBA00022692"/>
    </source>
</evidence>
<feature type="transmembrane region" description="Helical" evidence="5">
    <location>
        <begin position="7"/>
        <end position="35"/>
    </location>
</feature>
<dbReference type="PANTHER" id="PTHR38452:SF1">
    <property type="entry name" value="UPF0756 MEMBRANE PROTEIN YEAL"/>
    <property type="match status" value="1"/>
</dbReference>
<comment type="caution">
    <text evidence="7">The sequence shown here is derived from an EMBL/GenBank/DDBJ whole genome shotgun (WGS) entry which is preliminary data.</text>
</comment>
<dbReference type="AlphaFoldDB" id="A0A844FF69"/>
<feature type="transmembrane region" description="Helical" evidence="5">
    <location>
        <begin position="78"/>
        <end position="99"/>
    </location>
</feature>
<dbReference type="Proteomes" id="UP000462760">
    <property type="component" value="Unassembled WGS sequence"/>
</dbReference>
<dbReference type="RefSeq" id="WP_154482737.1">
    <property type="nucleotide sequence ID" value="NZ_JAHLOA010000001.1"/>
</dbReference>